<feature type="chain" id="PRO_5046907279" description="Lipoprotein" evidence="2">
    <location>
        <begin position="27"/>
        <end position="625"/>
    </location>
</feature>
<dbReference type="PROSITE" id="PS51257">
    <property type="entry name" value="PROKAR_LIPOPROTEIN"/>
    <property type="match status" value="1"/>
</dbReference>
<evidence type="ECO:0000256" key="1">
    <source>
        <dbReference type="SAM" id="MobiDB-lite"/>
    </source>
</evidence>
<sequence>MRRDIKRSGGLALLALVALMGLSACTTTLTASKVGNFDKVVKGQVYYLPRAEFQVNLSRELKSCNVVYQDDAQAALAWLGAQLQSARGADTPEDALKIMDAIVADPVLSRGDVQPGINAVLGSNWLQRVVVTAAAQPPKPGSKQKGKAAKDTREVSDDGLNKLSAAIRQLNLRPELKLEVDVTAQVVPSFAPDASHAYSLDYAPMAEGLKATDYTVETYPGGTLKSVNVTIDDQTGPAILSAIGGITKLTAAASGFPLPTANAAKAVPFQSFGDWQDAQAERAVACKADIRWKLYQRDGLEAQSEAGAETSLALQKDVDKLNDEQVKAIAALEKAQAALKELDENDPKRPEAKAQVTKAESDSKLAAKQVLDAKAKLTGAQQAAAKVVTRLASVRKALTVMSSTTFRPTPAVLSQDLPGAVEALQAWLAPDPCKGDKQCVHPDRSRLAAAMSAQVALYAPSLPGDRSNDVGEVGVFYRQPFKSTLLVCKAQVCTSGGAIVATPDVVLVSSLVDVPQLGALAVLPLKNGPFQNNTITASFAESGALTKLAYKSNAAAAKAAEVFESSADALMKFREAKRNQETSKLEASASELAAKKKLIDAQLALEKAQADLDKFREGKSTSATE</sequence>
<evidence type="ECO:0000256" key="2">
    <source>
        <dbReference type="SAM" id="SignalP"/>
    </source>
</evidence>
<feature type="region of interest" description="Disordered" evidence="1">
    <location>
        <begin position="340"/>
        <end position="360"/>
    </location>
</feature>
<dbReference type="RefSeq" id="WP_347611171.1">
    <property type="nucleotide sequence ID" value="NZ_JBDPZC010000007.1"/>
</dbReference>
<keyword evidence="4" id="KW-1185">Reference proteome</keyword>
<comment type="caution">
    <text evidence="3">The sequence shown here is derived from an EMBL/GenBank/DDBJ whole genome shotgun (WGS) entry which is preliminary data.</text>
</comment>
<keyword evidence="2" id="KW-0732">Signal</keyword>
<name>A0ABV0GGE4_9BURK</name>
<organism evidence="3 4">
    <name type="scientific">Roseateles flavus</name>
    <dbReference type="NCBI Taxonomy" id="3149041"/>
    <lineage>
        <taxon>Bacteria</taxon>
        <taxon>Pseudomonadati</taxon>
        <taxon>Pseudomonadota</taxon>
        <taxon>Betaproteobacteria</taxon>
        <taxon>Burkholderiales</taxon>
        <taxon>Sphaerotilaceae</taxon>
        <taxon>Roseateles</taxon>
    </lineage>
</organism>
<evidence type="ECO:0008006" key="5">
    <source>
        <dbReference type="Google" id="ProtNLM"/>
    </source>
</evidence>
<proteinExistence type="predicted"/>
<feature type="region of interest" description="Disordered" evidence="1">
    <location>
        <begin position="136"/>
        <end position="155"/>
    </location>
</feature>
<evidence type="ECO:0000313" key="3">
    <source>
        <dbReference type="EMBL" id="MEO3714120.1"/>
    </source>
</evidence>
<dbReference type="EMBL" id="JBDPZC010000007">
    <property type="protein sequence ID" value="MEO3714120.1"/>
    <property type="molecule type" value="Genomic_DNA"/>
</dbReference>
<feature type="signal peptide" evidence="2">
    <location>
        <begin position="1"/>
        <end position="26"/>
    </location>
</feature>
<dbReference type="Proteomes" id="UP001462640">
    <property type="component" value="Unassembled WGS sequence"/>
</dbReference>
<evidence type="ECO:0000313" key="4">
    <source>
        <dbReference type="Proteomes" id="UP001462640"/>
    </source>
</evidence>
<reference evidence="3 4" key="1">
    <citation type="submission" date="2024-05" db="EMBL/GenBank/DDBJ databases">
        <title>Roseateles sp. 2.12 16S ribosomal RNA gene Genome sequencing and assembly.</title>
        <authorList>
            <person name="Woo H."/>
        </authorList>
    </citation>
    <scope>NUCLEOTIDE SEQUENCE [LARGE SCALE GENOMIC DNA]</scope>
    <source>
        <strain evidence="3 4">2.12</strain>
    </source>
</reference>
<feature type="compositionally biased region" description="Basic and acidic residues" evidence="1">
    <location>
        <begin position="340"/>
        <end position="352"/>
    </location>
</feature>
<gene>
    <name evidence="3" type="ORF">ABDJ40_15245</name>
</gene>
<protein>
    <recommendedName>
        <fullName evidence="5">Lipoprotein</fullName>
    </recommendedName>
</protein>
<accession>A0ABV0GGE4</accession>